<name>A0AAE1FFT4_PETCI</name>
<protein>
    <submittedName>
        <fullName evidence="1">Uncharacterized protein</fullName>
    </submittedName>
</protein>
<gene>
    <name evidence="1" type="ORF">Pcinc_021916</name>
</gene>
<evidence type="ECO:0000313" key="2">
    <source>
        <dbReference type="Proteomes" id="UP001286313"/>
    </source>
</evidence>
<proteinExistence type="predicted"/>
<sequence>MLEKVCQRVDTSASTVAHPQPVTGIHTDKHILPLPVQAMLLYAVAPSSLPPLRLPTCYRLGSQADSGHSCDQEGKRAVAAWV</sequence>
<dbReference type="Proteomes" id="UP001286313">
    <property type="component" value="Unassembled WGS sequence"/>
</dbReference>
<dbReference type="EMBL" id="JAWQEG010002270">
    <property type="protein sequence ID" value="KAK3873046.1"/>
    <property type="molecule type" value="Genomic_DNA"/>
</dbReference>
<accession>A0AAE1FFT4</accession>
<comment type="caution">
    <text evidence="1">The sequence shown here is derived from an EMBL/GenBank/DDBJ whole genome shotgun (WGS) entry which is preliminary data.</text>
</comment>
<organism evidence="1 2">
    <name type="scientific">Petrolisthes cinctipes</name>
    <name type="common">Flat porcelain crab</name>
    <dbReference type="NCBI Taxonomy" id="88211"/>
    <lineage>
        <taxon>Eukaryota</taxon>
        <taxon>Metazoa</taxon>
        <taxon>Ecdysozoa</taxon>
        <taxon>Arthropoda</taxon>
        <taxon>Crustacea</taxon>
        <taxon>Multicrustacea</taxon>
        <taxon>Malacostraca</taxon>
        <taxon>Eumalacostraca</taxon>
        <taxon>Eucarida</taxon>
        <taxon>Decapoda</taxon>
        <taxon>Pleocyemata</taxon>
        <taxon>Anomura</taxon>
        <taxon>Galatheoidea</taxon>
        <taxon>Porcellanidae</taxon>
        <taxon>Petrolisthes</taxon>
    </lineage>
</organism>
<keyword evidence="2" id="KW-1185">Reference proteome</keyword>
<evidence type="ECO:0000313" key="1">
    <source>
        <dbReference type="EMBL" id="KAK3873046.1"/>
    </source>
</evidence>
<reference evidence="1" key="1">
    <citation type="submission" date="2023-10" db="EMBL/GenBank/DDBJ databases">
        <title>Genome assemblies of two species of porcelain crab, Petrolisthes cinctipes and Petrolisthes manimaculis (Anomura: Porcellanidae).</title>
        <authorList>
            <person name="Angst P."/>
        </authorList>
    </citation>
    <scope>NUCLEOTIDE SEQUENCE</scope>
    <source>
        <strain evidence="1">PB745_01</strain>
        <tissue evidence="1">Gill</tissue>
    </source>
</reference>
<dbReference type="AlphaFoldDB" id="A0AAE1FFT4"/>